<name>A0A6A7C9G2_9PEZI</name>
<dbReference type="EMBL" id="MU005960">
    <property type="protein sequence ID" value="KAF2863635.1"/>
    <property type="molecule type" value="Genomic_DNA"/>
</dbReference>
<proteinExistence type="predicted"/>
<reference evidence="2" key="1">
    <citation type="journal article" date="2020" name="Stud. Mycol.">
        <title>101 Dothideomycetes genomes: a test case for predicting lifestyles and emergence of pathogens.</title>
        <authorList>
            <person name="Haridas S."/>
            <person name="Albert R."/>
            <person name="Binder M."/>
            <person name="Bloem J."/>
            <person name="Labutti K."/>
            <person name="Salamov A."/>
            <person name="Andreopoulos B."/>
            <person name="Baker S."/>
            <person name="Barry K."/>
            <person name="Bills G."/>
            <person name="Bluhm B."/>
            <person name="Cannon C."/>
            <person name="Castanera R."/>
            <person name="Culley D."/>
            <person name="Daum C."/>
            <person name="Ezra D."/>
            <person name="Gonzalez J."/>
            <person name="Henrissat B."/>
            <person name="Kuo A."/>
            <person name="Liang C."/>
            <person name="Lipzen A."/>
            <person name="Lutzoni F."/>
            <person name="Magnuson J."/>
            <person name="Mondo S."/>
            <person name="Nolan M."/>
            <person name="Ohm R."/>
            <person name="Pangilinan J."/>
            <person name="Park H.-J."/>
            <person name="Ramirez L."/>
            <person name="Alfaro M."/>
            <person name="Sun H."/>
            <person name="Tritt A."/>
            <person name="Yoshinaga Y."/>
            <person name="Zwiers L.-H."/>
            <person name="Turgeon B."/>
            <person name="Goodwin S."/>
            <person name="Spatafora J."/>
            <person name="Crous P."/>
            <person name="Grigoriev I."/>
        </authorList>
    </citation>
    <scope>NUCLEOTIDE SEQUENCE</scope>
    <source>
        <strain evidence="2">CBS 480.64</strain>
    </source>
</reference>
<gene>
    <name evidence="2" type="ORF">K470DRAFT_262011</name>
</gene>
<evidence type="ECO:0000256" key="1">
    <source>
        <dbReference type="SAM" id="MobiDB-lite"/>
    </source>
</evidence>
<accession>A0A6A7C9G2</accession>
<feature type="compositionally biased region" description="Basic and acidic residues" evidence="1">
    <location>
        <begin position="157"/>
        <end position="175"/>
    </location>
</feature>
<organism evidence="2 3">
    <name type="scientific">Piedraia hortae CBS 480.64</name>
    <dbReference type="NCBI Taxonomy" id="1314780"/>
    <lineage>
        <taxon>Eukaryota</taxon>
        <taxon>Fungi</taxon>
        <taxon>Dikarya</taxon>
        <taxon>Ascomycota</taxon>
        <taxon>Pezizomycotina</taxon>
        <taxon>Dothideomycetes</taxon>
        <taxon>Dothideomycetidae</taxon>
        <taxon>Capnodiales</taxon>
        <taxon>Piedraiaceae</taxon>
        <taxon>Piedraia</taxon>
    </lineage>
</organism>
<feature type="region of interest" description="Disordered" evidence="1">
    <location>
        <begin position="147"/>
        <end position="175"/>
    </location>
</feature>
<evidence type="ECO:0000313" key="3">
    <source>
        <dbReference type="Proteomes" id="UP000799421"/>
    </source>
</evidence>
<keyword evidence="3" id="KW-1185">Reference proteome</keyword>
<sequence length="175" mass="19760">MASTEAVLLDFPLINDSSPPIEDLDPFDLNESSPKIQDEESMAEDLINQHKATCDSDICRNAYELITSSFFDLIQDLDARDIDSGNEERIADINEACLNNLLRKLKLLAGFQQYLQKHCPSGATSSSPDAERASKGLRLFRVSTLWSQETSPKRRAVRDPSGEMPMMKRRDTHRE</sequence>
<evidence type="ECO:0000313" key="2">
    <source>
        <dbReference type="EMBL" id="KAF2863635.1"/>
    </source>
</evidence>
<protein>
    <submittedName>
        <fullName evidence="2">Uncharacterized protein</fullName>
    </submittedName>
</protein>
<dbReference type="Proteomes" id="UP000799421">
    <property type="component" value="Unassembled WGS sequence"/>
</dbReference>
<dbReference type="AlphaFoldDB" id="A0A6A7C9G2"/>